<keyword evidence="1" id="KW-0472">Membrane</keyword>
<feature type="transmembrane region" description="Helical" evidence="1">
    <location>
        <begin position="43"/>
        <end position="62"/>
    </location>
</feature>
<reference evidence="2" key="1">
    <citation type="submission" date="2011-09" db="EMBL/GenBank/DDBJ databases">
        <title>The permanent draft genome of Mucilaginibacter paludis DSM 18603.</title>
        <authorList>
            <consortium name="US DOE Joint Genome Institute (JGI-PGF)"/>
            <person name="Lucas S."/>
            <person name="Han J."/>
            <person name="Lapidus A."/>
            <person name="Bruce D."/>
            <person name="Goodwin L."/>
            <person name="Pitluck S."/>
            <person name="Peters L."/>
            <person name="Kyrpides N."/>
            <person name="Mavromatis K."/>
            <person name="Ivanova N."/>
            <person name="Mikhailova N."/>
            <person name="Held B."/>
            <person name="Detter J.C."/>
            <person name="Tapia R."/>
            <person name="Han C."/>
            <person name="Land M."/>
            <person name="Hauser L."/>
            <person name="Markowitz V."/>
            <person name="Cheng J.-F."/>
            <person name="Hugenholtz P."/>
            <person name="Woyke T."/>
            <person name="Wu D."/>
            <person name="Tindall B."/>
            <person name="Brambilla E."/>
            <person name="Klenk H.-P."/>
            <person name="Eisen J.A."/>
        </authorList>
    </citation>
    <scope>NUCLEOTIDE SEQUENCE [LARGE SCALE GENOMIC DNA]</scope>
    <source>
        <strain evidence="2">DSM 18603</strain>
    </source>
</reference>
<protein>
    <submittedName>
        <fullName evidence="2">Uncharacterized protein</fullName>
    </submittedName>
</protein>
<dbReference type="Proteomes" id="UP000002774">
    <property type="component" value="Chromosome"/>
</dbReference>
<evidence type="ECO:0000313" key="3">
    <source>
        <dbReference type="Proteomes" id="UP000002774"/>
    </source>
</evidence>
<organism evidence="2 3">
    <name type="scientific">Mucilaginibacter paludis DSM 18603</name>
    <dbReference type="NCBI Taxonomy" id="714943"/>
    <lineage>
        <taxon>Bacteria</taxon>
        <taxon>Pseudomonadati</taxon>
        <taxon>Bacteroidota</taxon>
        <taxon>Sphingobacteriia</taxon>
        <taxon>Sphingobacteriales</taxon>
        <taxon>Sphingobacteriaceae</taxon>
        <taxon>Mucilaginibacter</taxon>
    </lineage>
</organism>
<evidence type="ECO:0000256" key="1">
    <source>
        <dbReference type="SAM" id="Phobius"/>
    </source>
</evidence>
<evidence type="ECO:0000313" key="2">
    <source>
        <dbReference type="EMBL" id="EHQ29629.1"/>
    </source>
</evidence>
<dbReference type="STRING" id="714943.Mucpa_5558"/>
<dbReference type="EMBL" id="CM001403">
    <property type="protein sequence ID" value="EHQ29629.1"/>
    <property type="molecule type" value="Genomic_DNA"/>
</dbReference>
<accession>H1YC66</accession>
<gene>
    <name evidence="2" type="ORF">Mucpa_5558</name>
</gene>
<keyword evidence="1" id="KW-0812">Transmembrane</keyword>
<dbReference type="RefSeq" id="WP_008510938.1">
    <property type="nucleotide sequence ID" value="NZ_CM001403.1"/>
</dbReference>
<name>H1YC66_9SPHI</name>
<feature type="transmembrane region" description="Helical" evidence="1">
    <location>
        <begin position="6"/>
        <end position="23"/>
    </location>
</feature>
<dbReference type="AlphaFoldDB" id="H1YC66"/>
<proteinExistence type="predicted"/>
<keyword evidence="1" id="KW-1133">Transmembrane helix</keyword>
<sequence>MDFKLFFLATAFLSVGLFMFFDVKKRRAASDKTDWNGQSMPQYIQFGIIAILSIIVGGVLLMESLVM</sequence>
<dbReference type="HOGENOM" id="CLU_2807757_0_0_10"/>
<keyword evidence="3" id="KW-1185">Reference proteome</keyword>